<evidence type="ECO:0000256" key="4">
    <source>
        <dbReference type="ARBA" id="ARBA00023027"/>
    </source>
</evidence>
<keyword evidence="2" id="KW-0677">Repeat</keyword>
<feature type="domain" description="Thioredoxin" evidence="8">
    <location>
        <begin position="2"/>
        <end position="135"/>
    </location>
</feature>
<dbReference type="EMBL" id="CDMZ01001880">
    <property type="protein sequence ID" value="CEM38807.1"/>
    <property type="molecule type" value="Genomic_DNA"/>
</dbReference>
<keyword evidence="4" id="KW-0520">NAD</keyword>
<comment type="similarity">
    <text evidence="5">Belongs to the nucleoredoxin family.</text>
</comment>
<comment type="catalytic activity">
    <reaction evidence="6">
        <text>[protein]-dithiol + NAD(+) = [protein]-disulfide + NADH + H(+)</text>
        <dbReference type="Rhea" id="RHEA:18749"/>
        <dbReference type="Rhea" id="RHEA-COMP:10593"/>
        <dbReference type="Rhea" id="RHEA-COMP:10594"/>
        <dbReference type="ChEBI" id="CHEBI:15378"/>
        <dbReference type="ChEBI" id="CHEBI:29950"/>
        <dbReference type="ChEBI" id="CHEBI:50058"/>
        <dbReference type="ChEBI" id="CHEBI:57540"/>
        <dbReference type="ChEBI" id="CHEBI:57945"/>
        <dbReference type="EC" id="1.8.1.8"/>
    </reaction>
</comment>
<dbReference type="InterPro" id="IPR013766">
    <property type="entry name" value="Thioredoxin_domain"/>
</dbReference>
<protein>
    <recommendedName>
        <fullName evidence="1">protein-disulfide reductase</fullName>
        <ecNumber evidence="1">1.8.1.8</ecNumber>
    </recommendedName>
</protein>
<dbReference type="EC" id="1.8.1.8" evidence="1"/>
<dbReference type="InterPro" id="IPR012336">
    <property type="entry name" value="Thioredoxin-like_fold"/>
</dbReference>
<sequence length="145" mass="15887">MADWKSVLLSETLDTKSGKKTTAEVLAGKKLVLIYFSAHWCPPCRGFTPVLAEAYKKYGGGDIEVIFVSSDRDESSFNDYYGSMPWAALPFAEREAKGKLSSTHGVSGIPTLIVMDDKGGVITKDGRSAVAQTQDLEKCKEMWVK</sequence>
<dbReference type="Pfam" id="PF13905">
    <property type="entry name" value="Thioredoxin_8"/>
    <property type="match status" value="1"/>
</dbReference>
<evidence type="ECO:0000256" key="2">
    <source>
        <dbReference type="ARBA" id="ARBA00022737"/>
    </source>
</evidence>
<reference evidence="9" key="1">
    <citation type="submission" date="2014-11" db="EMBL/GenBank/DDBJ databases">
        <authorList>
            <person name="Otto D Thomas"/>
            <person name="Naeem Raeece"/>
        </authorList>
    </citation>
    <scope>NUCLEOTIDE SEQUENCE</scope>
</reference>
<evidence type="ECO:0000313" key="9">
    <source>
        <dbReference type="EMBL" id="CEM38807.1"/>
    </source>
</evidence>
<dbReference type="PANTHER" id="PTHR13871">
    <property type="entry name" value="THIOREDOXIN"/>
    <property type="match status" value="1"/>
</dbReference>
<dbReference type="SUPFAM" id="SSF52833">
    <property type="entry name" value="Thioredoxin-like"/>
    <property type="match status" value="1"/>
</dbReference>
<evidence type="ECO:0000256" key="3">
    <source>
        <dbReference type="ARBA" id="ARBA00023002"/>
    </source>
</evidence>
<dbReference type="InterPro" id="IPR052259">
    <property type="entry name" value="Nucleoredoxin-like"/>
</dbReference>
<dbReference type="PhylomeDB" id="A0A0G4H5A4"/>
<evidence type="ECO:0000256" key="1">
    <source>
        <dbReference type="ARBA" id="ARBA00012612"/>
    </source>
</evidence>
<dbReference type="PROSITE" id="PS00194">
    <property type="entry name" value="THIOREDOXIN_1"/>
    <property type="match status" value="1"/>
</dbReference>
<comment type="catalytic activity">
    <reaction evidence="7">
        <text>[protein]-dithiol + NADP(+) = [protein]-disulfide + NADPH + H(+)</text>
        <dbReference type="Rhea" id="RHEA:18753"/>
        <dbReference type="Rhea" id="RHEA-COMP:10593"/>
        <dbReference type="Rhea" id="RHEA-COMP:10594"/>
        <dbReference type="ChEBI" id="CHEBI:15378"/>
        <dbReference type="ChEBI" id="CHEBI:29950"/>
        <dbReference type="ChEBI" id="CHEBI:50058"/>
        <dbReference type="ChEBI" id="CHEBI:57783"/>
        <dbReference type="ChEBI" id="CHEBI:58349"/>
        <dbReference type="EC" id="1.8.1.8"/>
    </reaction>
</comment>
<evidence type="ECO:0000259" key="8">
    <source>
        <dbReference type="PROSITE" id="PS51352"/>
    </source>
</evidence>
<evidence type="ECO:0000256" key="5">
    <source>
        <dbReference type="ARBA" id="ARBA00025782"/>
    </source>
</evidence>
<gene>
    <name evidence="9" type="ORF">Cvel_24680</name>
</gene>
<dbReference type="InterPro" id="IPR017937">
    <property type="entry name" value="Thioredoxin_CS"/>
</dbReference>
<dbReference type="PROSITE" id="PS51352">
    <property type="entry name" value="THIOREDOXIN_2"/>
    <property type="match status" value="1"/>
</dbReference>
<dbReference type="PANTHER" id="PTHR13871:SF96">
    <property type="entry name" value="THIOREDOXIN DOMAIN-CONTAINING PROTEIN"/>
    <property type="match status" value="1"/>
</dbReference>
<dbReference type="InterPro" id="IPR036249">
    <property type="entry name" value="Thioredoxin-like_sf"/>
</dbReference>
<dbReference type="AlphaFoldDB" id="A0A0G4H5A4"/>
<accession>A0A0G4H5A4</accession>
<name>A0A0G4H5A4_9ALVE</name>
<evidence type="ECO:0000256" key="6">
    <source>
        <dbReference type="ARBA" id="ARBA00047388"/>
    </source>
</evidence>
<dbReference type="Gene3D" id="3.40.30.10">
    <property type="entry name" value="Glutaredoxin"/>
    <property type="match status" value="1"/>
</dbReference>
<dbReference type="VEuPathDB" id="CryptoDB:Cvel_24680"/>
<dbReference type="GO" id="GO:0047134">
    <property type="term" value="F:protein-disulfide reductase [NAD(P)H] activity"/>
    <property type="evidence" value="ECO:0007669"/>
    <property type="project" value="UniProtKB-EC"/>
</dbReference>
<keyword evidence="3" id="KW-0560">Oxidoreductase</keyword>
<organism evidence="9">
    <name type="scientific">Chromera velia CCMP2878</name>
    <dbReference type="NCBI Taxonomy" id="1169474"/>
    <lineage>
        <taxon>Eukaryota</taxon>
        <taxon>Sar</taxon>
        <taxon>Alveolata</taxon>
        <taxon>Colpodellida</taxon>
        <taxon>Chromeraceae</taxon>
        <taxon>Chromera</taxon>
    </lineage>
</organism>
<proteinExistence type="inferred from homology"/>
<evidence type="ECO:0000256" key="7">
    <source>
        <dbReference type="ARBA" id="ARBA00047804"/>
    </source>
</evidence>